<dbReference type="Proteomes" id="UP000198302">
    <property type="component" value="Unassembled WGS sequence"/>
</dbReference>
<evidence type="ECO:0000313" key="2">
    <source>
        <dbReference type="EMBL" id="OXA84256.1"/>
    </source>
</evidence>
<dbReference type="EMBL" id="MUGX01000034">
    <property type="protein sequence ID" value="OXA84256.1"/>
    <property type="molecule type" value="Genomic_DNA"/>
</dbReference>
<evidence type="ECO:0000313" key="4">
    <source>
        <dbReference type="Proteomes" id="UP000198302"/>
    </source>
</evidence>
<protein>
    <submittedName>
        <fullName evidence="1">Uncharacterized protein</fullName>
    </submittedName>
</protein>
<comment type="caution">
    <text evidence="1">The sequence shown here is derived from an EMBL/GenBank/DDBJ whole genome shotgun (WGS) entry which is preliminary data.</text>
</comment>
<dbReference type="AlphaFoldDB" id="A0A0D0F1F7"/>
<gene>
    <name evidence="2" type="ORF">B0A73_20475</name>
    <name evidence="1" type="ORF">IW18_16605</name>
</gene>
<organism evidence="1 3">
    <name type="scientific">Flavobacterium hibernum</name>
    <dbReference type="NCBI Taxonomy" id="37752"/>
    <lineage>
        <taxon>Bacteria</taxon>
        <taxon>Pseudomonadati</taxon>
        <taxon>Bacteroidota</taxon>
        <taxon>Flavobacteriia</taxon>
        <taxon>Flavobacteriales</taxon>
        <taxon>Flavobacteriaceae</taxon>
        <taxon>Flavobacterium</taxon>
    </lineage>
</organism>
<proteinExistence type="predicted"/>
<dbReference type="Proteomes" id="UP000032061">
    <property type="component" value="Unassembled WGS sequence"/>
</dbReference>
<name>A0A0D0F1F7_9FLAO</name>
<keyword evidence="4" id="KW-1185">Reference proteome</keyword>
<reference evidence="2 4" key="2">
    <citation type="submission" date="2016-11" db="EMBL/GenBank/DDBJ databases">
        <title>Whole genomes of Flavobacteriaceae.</title>
        <authorList>
            <person name="Stine C."/>
            <person name="Li C."/>
            <person name="Tadesse D."/>
        </authorList>
    </citation>
    <scope>NUCLEOTIDE SEQUENCE [LARGE SCALE GENOMIC DNA]</scope>
    <source>
        <strain evidence="2 4">ATCC 51468</strain>
    </source>
</reference>
<dbReference type="OrthoDB" id="1495955at2"/>
<dbReference type="RefSeq" id="WP_041518994.1">
    <property type="nucleotide sequence ID" value="NZ_JPRK01000013.1"/>
</dbReference>
<reference evidence="1 3" key="1">
    <citation type="submission" date="2015-01" db="EMBL/GenBank/DDBJ databases">
        <title>Genome of Flavobacterium hibernum DSM 12611.</title>
        <authorList>
            <person name="Stropko S.J."/>
            <person name="Pipes S.E."/>
            <person name="Newman J.D."/>
        </authorList>
    </citation>
    <scope>NUCLEOTIDE SEQUENCE [LARGE SCALE GENOMIC DNA]</scope>
    <source>
        <strain evidence="1 3">DSM 12611</strain>
    </source>
</reference>
<sequence length="86" mass="9877">MTAENLNSAIQTCNDGLLEFNNGIVRSFLYGKNWYPLRATVNRARFEAGEDEVTTDRGLVELVYLLPYIKVEDKEFNNSFPIEIND</sequence>
<evidence type="ECO:0000313" key="1">
    <source>
        <dbReference type="EMBL" id="KIO51867.1"/>
    </source>
</evidence>
<accession>A0A0D0F1F7</accession>
<dbReference type="STRING" id="37752.IW18_16605"/>
<evidence type="ECO:0000313" key="3">
    <source>
        <dbReference type="Proteomes" id="UP000032061"/>
    </source>
</evidence>
<dbReference type="EMBL" id="JPRK01000013">
    <property type="protein sequence ID" value="KIO51867.1"/>
    <property type="molecule type" value="Genomic_DNA"/>
</dbReference>